<keyword evidence="1" id="KW-0479">Metal-binding</keyword>
<comment type="caution">
    <text evidence="4">The sequence shown here is derived from an EMBL/GenBank/DDBJ whole genome shotgun (WGS) entry which is preliminary data.</text>
</comment>
<dbReference type="PANTHER" id="PTHR42648">
    <property type="entry name" value="TRANSPOSASE, PUTATIVE-RELATED"/>
    <property type="match status" value="1"/>
</dbReference>
<evidence type="ECO:0000256" key="2">
    <source>
        <dbReference type="ARBA" id="ARBA00022801"/>
    </source>
</evidence>
<dbReference type="Pfam" id="PF00665">
    <property type="entry name" value="rve"/>
    <property type="match status" value="1"/>
</dbReference>
<dbReference type="Pfam" id="PF07727">
    <property type="entry name" value="RVT_2"/>
    <property type="match status" value="1"/>
</dbReference>
<dbReference type="InterPro" id="IPR057670">
    <property type="entry name" value="SH3_retrovirus"/>
</dbReference>
<sequence>MQGLRTRSLIGSGKCQWGLYLIDMFEKGRRAMMTTMDTWHKRLGHASRYRLSNVSFLKNNSSKLSNVFCDSCAKAKHVRNPFPKGFIKTNGCFELIHCDIWGCYRIPSYTRADFFLTIVDDYSRSVCVFLIKHKSNASQCLMNFHKLIKVQFGKHIKRVRCDNGREFTSNSMITFYEKNGILLETTCPHTPQQNGVVERKHKHLLETGRALRFEVNIPKKFQGECILTAAYIINHLPSKVIKNKTPYELVWNEETKYEDLRIFGCLAYFKNTNTKGDKFEEKGKPEVFLGYPQGTKGYKIYDIESKKSFSNHEPSCFEQATQDEKWRNAMQKEIKALEKNGTWTLEELPKGKRPIDSKCVYKTKFKSNREIERYKARLIAKGCTQREGVDYHETFAPVVKLVTVRTLLAVATNKGRIIHQLDVNIEFLHGGLDEEVYMKIPKGFAKEGETRTKKKKKLELMLSNTEDLLYLQASRPDVTYAVNVLGPITLTAYCDSKWLGCPFTRRSKTGDIETKPIESKLQLADLLTKGLDTQQLRSLLNKMGIRDLHASS</sequence>
<dbReference type="Pfam" id="PF13976">
    <property type="entry name" value="gag_pre-integrs"/>
    <property type="match status" value="1"/>
</dbReference>
<accession>A0A699J3L9</accession>
<dbReference type="PROSITE" id="PS50994">
    <property type="entry name" value="INTEGRASE"/>
    <property type="match status" value="1"/>
</dbReference>
<gene>
    <name evidence="4" type="ORF">Tci_581184</name>
</gene>
<dbReference type="AlphaFoldDB" id="A0A699J3L9"/>
<feature type="domain" description="Integrase catalytic" evidence="3">
    <location>
        <begin position="79"/>
        <end position="254"/>
    </location>
</feature>
<dbReference type="Gene3D" id="3.30.420.10">
    <property type="entry name" value="Ribonuclease H-like superfamily/Ribonuclease H"/>
    <property type="match status" value="1"/>
</dbReference>
<dbReference type="PANTHER" id="PTHR42648:SF29">
    <property type="entry name" value="RNA-DIRECTED DNA POLYMERASE"/>
    <property type="match status" value="1"/>
</dbReference>
<dbReference type="GO" id="GO:0015074">
    <property type="term" value="P:DNA integration"/>
    <property type="evidence" value="ECO:0007669"/>
    <property type="project" value="InterPro"/>
</dbReference>
<dbReference type="Pfam" id="PF25597">
    <property type="entry name" value="SH3_retrovirus"/>
    <property type="match status" value="1"/>
</dbReference>
<dbReference type="InterPro" id="IPR012337">
    <property type="entry name" value="RNaseH-like_sf"/>
</dbReference>
<dbReference type="GO" id="GO:0016787">
    <property type="term" value="F:hydrolase activity"/>
    <property type="evidence" value="ECO:0007669"/>
    <property type="project" value="UniProtKB-KW"/>
</dbReference>
<dbReference type="InterPro" id="IPR001584">
    <property type="entry name" value="Integrase_cat-core"/>
</dbReference>
<dbReference type="InterPro" id="IPR039537">
    <property type="entry name" value="Retrotran_Ty1/copia-like"/>
</dbReference>
<name>A0A699J3L9_TANCI</name>
<dbReference type="InterPro" id="IPR036397">
    <property type="entry name" value="RNaseH_sf"/>
</dbReference>
<organism evidence="4">
    <name type="scientific">Tanacetum cinerariifolium</name>
    <name type="common">Dalmatian daisy</name>
    <name type="synonym">Chrysanthemum cinerariifolium</name>
    <dbReference type="NCBI Taxonomy" id="118510"/>
    <lineage>
        <taxon>Eukaryota</taxon>
        <taxon>Viridiplantae</taxon>
        <taxon>Streptophyta</taxon>
        <taxon>Embryophyta</taxon>
        <taxon>Tracheophyta</taxon>
        <taxon>Spermatophyta</taxon>
        <taxon>Magnoliopsida</taxon>
        <taxon>eudicotyledons</taxon>
        <taxon>Gunneridae</taxon>
        <taxon>Pentapetalae</taxon>
        <taxon>asterids</taxon>
        <taxon>campanulids</taxon>
        <taxon>Asterales</taxon>
        <taxon>Asteraceae</taxon>
        <taxon>Asteroideae</taxon>
        <taxon>Anthemideae</taxon>
        <taxon>Anthemidinae</taxon>
        <taxon>Tanacetum</taxon>
    </lineage>
</organism>
<dbReference type="InterPro" id="IPR025724">
    <property type="entry name" value="GAG-pre-integrase_dom"/>
</dbReference>
<dbReference type="GO" id="GO:0046872">
    <property type="term" value="F:metal ion binding"/>
    <property type="evidence" value="ECO:0007669"/>
    <property type="project" value="UniProtKB-KW"/>
</dbReference>
<dbReference type="InterPro" id="IPR013103">
    <property type="entry name" value="RVT_2"/>
</dbReference>
<protein>
    <submittedName>
        <fullName evidence="4">Retrovirus-related Pol polyprotein from transposon TNT 1-94</fullName>
    </submittedName>
</protein>
<evidence type="ECO:0000259" key="3">
    <source>
        <dbReference type="PROSITE" id="PS50994"/>
    </source>
</evidence>
<dbReference type="EMBL" id="BKCJ010367676">
    <property type="protein sequence ID" value="GFA09212.1"/>
    <property type="molecule type" value="Genomic_DNA"/>
</dbReference>
<keyword evidence="2" id="KW-0378">Hydrolase</keyword>
<proteinExistence type="predicted"/>
<evidence type="ECO:0000313" key="4">
    <source>
        <dbReference type="EMBL" id="GFA09212.1"/>
    </source>
</evidence>
<reference evidence="4" key="1">
    <citation type="journal article" date="2019" name="Sci. Rep.">
        <title>Draft genome of Tanacetum cinerariifolium, the natural source of mosquito coil.</title>
        <authorList>
            <person name="Yamashiro T."/>
            <person name="Shiraishi A."/>
            <person name="Satake H."/>
            <person name="Nakayama K."/>
        </authorList>
    </citation>
    <scope>NUCLEOTIDE SEQUENCE</scope>
</reference>
<dbReference type="SUPFAM" id="SSF53098">
    <property type="entry name" value="Ribonuclease H-like"/>
    <property type="match status" value="1"/>
</dbReference>
<dbReference type="GO" id="GO:0003676">
    <property type="term" value="F:nucleic acid binding"/>
    <property type="evidence" value="ECO:0007669"/>
    <property type="project" value="InterPro"/>
</dbReference>
<evidence type="ECO:0000256" key="1">
    <source>
        <dbReference type="ARBA" id="ARBA00022723"/>
    </source>
</evidence>